<dbReference type="EMBL" id="JBFOLJ010000004">
    <property type="protein sequence ID" value="KAL2543876.1"/>
    <property type="molecule type" value="Genomic_DNA"/>
</dbReference>
<evidence type="ECO:0000256" key="1">
    <source>
        <dbReference type="SAM" id="MobiDB-lite"/>
    </source>
</evidence>
<evidence type="ECO:0000313" key="2">
    <source>
        <dbReference type="EMBL" id="KAL2543876.1"/>
    </source>
</evidence>
<feature type="region of interest" description="Disordered" evidence="1">
    <location>
        <begin position="1"/>
        <end position="22"/>
    </location>
</feature>
<reference evidence="3" key="1">
    <citation type="submission" date="2024-07" db="EMBL/GenBank/DDBJ databases">
        <title>Two chromosome-level genome assemblies of Korean endemic species Abeliophyllum distichum and Forsythia ovata (Oleaceae).</title>
        <authorList>
            <person name="Jang H."/>
        </authorList>
    </citation>
    <scope>NUCLEOTIDE SEQUENCE [LARGE SCALE GENOMIC DNA]</scope>
</reference>
<proteinExistence type="predicted"/>
<feature type="compositionally biased region" description="Polar residues" evidence="1">
    <location>
        <begin position="248"/>
        <end position="260"/>
    </location>
</feature>
<name>A0ABD1W313_9LAMI</name>
<sequence>MSDQEEENEVNLPPEAEINEENQQISGETTIYDNISLLPVSDQSFAQLSLWLQSTTTSSSSFSAVNNFSDIFNELSNFDIPEEGITVRKSVPPMKETGEKGETSGAKRMSKYFSGSTEISDKFEEHQVMSVGEGFTMFQSTFMLQSGGHQGMQIPTLSPYMHVGPWTGFGMAENGMGMYPFNCPMTQLALHSPCSSTSGCSTSGLPILSEKGVCFNPLASSPFTTSTYTWTPLSMPSLPFGSKATLPGETNSQSIPGSSTSEFCRMPASSQVTSFSALSPLSQFYED</sequence>
<protein>
    <submittedName>
        <fullName evidence="2">Uncharacterized protein</fullName>
    </submittedName>
</protein>
<gene>
    <name evidence="2" type="ORF">Fot_13109</name>
</gene>
<dbReference type="Proteomes" id="UP001604277">
    <property type="component" value="Unassembled WGS sequence"/>
</dbReference>
<comment type="caution">
    <text evidence="2">The sequence shown here is derived from an EMBL/GenBank/DDBJ whole genome shotgun (WGS) entry which is preliminary data.</text>
</comment>
<feature type="region of interest" description="Disordered" evidence="1">
    <location>
        <begin position="241"/>
        <end position="260"/>
    </location>
</feature>
<dbReference type="AlphaFoldDB" id="A0ABD1W313"/>
<organism evidence="2 3">
    <name type="scientific">Forsythia ovata</name>
    <dbReference type="NCBI Taxonomy" id="205694"/>
    <lineage>
        <taxon>Eukaryota</taxon>
        <taxon>Viridiplantae</taxon>
        <taxon>Streptophyta</taxon>
        <taxon>Embryophyta</taxon>
        <taxon>Tracheophyta</taxon>
        <taxon>Spermatophyta</taxon>
        <taxon>Magnoliopsida</taxon>
        <taxon>eudicotyledons</taxon>
        <taxon>Gunneridae</taxon>
        <taxon>Pentapetalae</taxon>
        <taxon>asterids</taxon>
        <taxon>lamiids</taxon>
        <taxon>Lamiales</taxon>
        <taxon>Oleaceae</taxon>
        <taxon>Forsythieae</taxon>
        <taxon>Forsythia</taxon>
    </lineage>
</organism>
<keyword evidence="3" id="KW-1185">Reference proteome</keyword>
<evidence type="ECO:0000313" key="3">
    <source>
        <dbReference type="Proteomes" id="UP001604277"/>
    </source>
</evidence>
<accession>A0ABD1W313</accession>